<dbReference type="Pfam" id="PF13508">
    <property type="entry name" value="Acetyltransf_7"/>
    <property type="match status" value="1"/>
</dbReference>
<keyword evidence="5" id="KW-1185">Reference proteome</keyword>
<protein>
    <submittedName>
        <fullName evidence="4">Acetyltransferase family protein</fullName>
    </submittedName>
</protein>
<dbReference type="RefSeq" id="WP_023067875.1">
    <property type="nucleotide sequence ID" value="NZ_AUZM01000047.1"/>
</dbReference>
<evidence type="ECO:0000256" key="1">
    <source>
        <dbReference type="ARBA" id="ARBA00022679"/>
    </source>
</evidence>
<gene>
    <name evidence="4" type="ORF">M595_4197</name>
</gene>
<dbReference type="PROSITE" id="PS51186">
    <property type="entry name" value="GNAT"/>
    <property type="match status" value="1"/>
</dbReference>
<dbReference type="OrthoDB" id="9798006at2"/>
<evidence type="ECO:0000313" key="4">
    <source>
        <dbReference type="EMBL" id="ERT05848.1"/>
    </source>
</evidence>
<organism evidence="4 5">
    <name type="scientific">Lyngbya aestuarii BL J</name>
    <dbReference type="NCBI Taxonomy" id="1348334"/>
    <lineage>
        <taxon>Bacteria</taxon>
        <taxon>Bacillati</taxon>
        <taxon>Cyanobacteriota</taxon>
        <taxon>Cyanophyceae</taxon>
        <taxon>Oscillatoriophycideae</taxon>
        <taxon>Oscillatoriales</taxon>
        <taxon>Microcoleaceae</taxon>
        <taxon>Lyngbya</taxon>
    </lineage>
</organism>
<dbReference type="GO" id="GO:0016747">
    <property type="term" value="F:acyltransferase activity, transferring groups other than amino-acyl groups"/>
    <property type="evidence" value="ECO:0007669"/>
    <property type="project" value="InterPro"/>
</dbReference>
<name>U7QDC8_9CYAN</name>
<proteinExistence type="predicted"/>
<feature type="domain" description="N-acetyltransferase" evidence="3">
    <location>
        <begin position="1"/>
        <end position="140"/>
    </location>
</feature>
<dbReference type="EMBL" id="AUZM01000047">
    <property type="protein sequence ID" value="ERT05848.1"/>
    <property type="molecule type" value="Genomic_DNA"/>
</dbReference>
<dbReference type="PANTHER" id="PTHR43800:SF1">
    <property type="entry name" value="PEPTIDYL-LYSINE N-ACETYLTRANSFERASE YJAB"/>
    <property type="match status" value="1"/>
</dbReference>
<dbReference type="AlphaFoldDB" id="U7QDC8"/>
<evidence type="ECO:0000313" key="5">
    <source>
        <dbReference type="Proteomes" id="UP000017127"/>
    </source>
</evidence>
<dbReference type="CDD" id="cd04301">
    <property type="entry name" value="NAT_SF"/>
    <property type="match status" value="1"/>
</dbReference>
<keyword evidence="2" id="KW-0012">Acyltransferase</keyword>
<evidence type="ECO:0000259" key="3">
    <source>
        <dbReference type="PROSITE" id="PS51186"/>
    </source>
</evidence>
<sequence length="141" mass="16644">MIRPYQEQDINRLLEVWYSASKIAHSFLDEAFLETERQNIPNIYLPAAETWVFEQDNRVVGFISLLDEEVGAIFVEPQFQRQGIGGALINWARTIRSQLFVEVFKENKVGRAFYEQYGFTLIDEHLHLETGYLLLRLRLKY</sequence>
<comment type="caution">
    <text evidence="4">The sequence shown here is derived from an EMBL/GenBank/DDBJ whole genome shotgun (WGS) entry which is preliminary data.</text>
</comment>
<dbReference type="Gene3D" id="3.40.630.30">
    <property type="match status" value="1"/>
</dbReference>
<evidence type="ECO:0000256" key="2">
    <source>
        <dbReference type="ARBA" id="ARBA00023315"/>
    </source>
</evidence>
<dbReference type="PANTHER" id="PTHR43800">
    <property type="entry name" value="PEPTIDYL-LYSINE N-ACETYLTRANSFERASE YJAB"/>
    <property type="match status" value="1"/>
</dbReference>
<dbReference type="InterPro" id="IPR016181">
    <property type="entry name" value="Acyl_CoA_acyltransferase"/>
</dbReference>
<keyword evidence="1 4" id="KW-0808">Transferase</keyword>
<reference evidence="4 5" key="1">
    <citation type="journal article" date="2013" name="Front. Microbiol.">
        <title>Comparative genomic analyses of the cyanobacterium, Lyngbya aestuarii BL J, a powerful hydrogen producer.</title>
        <authorList>
            <person name="Kothari A."/>
            <person name="Vaughn M."/>
            <person name="Garcia-Pichel F."/>
        </authorList>
    </citation>
    <scope>NUCLEOTIDE SEQUENCE [LARGE SCALE GENOMIC DNA]</scope>
    <source>
        <strain evidence="4 5">BL J</strain>
    </source>
</reference>
<dbReference type="SUPFAM" id="SSF55729">
    <property type="entry name" value="Acyl-CoA N-acyltransferases (Nat)"/>
    <property type="match status" value="1"/>
</dbReference>
<dbReference type="InterPro" id="IPR000182">
    <property type="entry name" value="GNAT_dom"/>
</dbReference>
<accession>U7QDC8</accession>
<dbReference type="Proteomes" id="UP000017127">
    <property type="component" value="Unassembled WGS sequence"/>
</dbReference>